<name>A0AAV7WDQ3_PLEWA</name>
<dbReference type="EMBL" id="JANPWB010000002">
    <property type="protein sequence ID" value="KAJ1210882.1"/>
    <property type="molecule type" value="Genomic_DNA"/>
</dbReference>
<gene>
    <name evidence="1" type="ORF">NDU88_006244</name>
</gene>
<reference evidence="1" key="1">
    <citation type="journal article" date="2022" name="bioRxiv">
        <title>Sequencing and chromosome-scale assembly of the giantPleurodeles waltlgenome.</title>
        <authorList>
            <person name="Brown T."/>
            <person name="Elewa A."/>
            <person name="Iarovenko S."/>
            <person name="Subramanian E."/>
            <person name="Araus A.J."/>
            <person name="Petzold A."/>
            <person name="Susuki M."/>
            <person name="Suzuki K.-i.T."/>
            <person name="Hayashi T."/>
            <person name="Toyoda A."/>
            <person name="Oliveira C."/>
            <person name="Osipova E."/>
            <person name="Leigh N.D."/>
            <person name="Simon A."/>
            <person name="Yun M.H."/>
        </authorList>
    </citation>
    <scope>NUCLEOTIDE SEQUENCE</scope>
    <source>
        <strain evidence="1">20211129_DDA</strain>
        <tissue evidence="1">Liver</tissue>
    </source>
</reference>
<protein>
    <submittedName>
        <fullName evidence="1">Uncharacterized protein</fullName>
    </submittedName>
</protein>
<dbReference type="Proteomes" id="UP001066276">
    <property type="component" value="Chromosome 1_2"/>
</dbReference>
<comment type="caution">
    <text evidence="1">The sequence shown here is derived from an EMBL/GenBank/DDBJ whole genome shotgun (WGS) entry which is preliminary data.</text>
</comment>
<accession>A0AAV7WDQ3</accession>
<keyword evidence="2" id="KW-1185">Reference proteome</keyword>
<evidence type="ECO:0000313" key="2">
    <source>
        <dbReference type="Proteomes" id="UP001066276"/>
    </source>
</evidence>
<sequence>MSYLNETVKWALLTLQEVGSADLLMKDALQQARVSNARPRRRAARRVAGAMFDRSPPLEKQQWIPTVSAGVSAVRRLNRPAMPLRATVFRAKEGAVKAALAQRPLSGRGSNNEVSGRDTRVLSGRRVSVPVRGNGKCGPVQLSVAEPAIPGGEFRQQTGDVARSMVTLPGHTG</sequence>
<evidence type="ECO:0000313" key="1">
    <source>
        <dbReference type="EMBL" id="KAJ1210882.1"/>
    </source>
</evidence>
<organism evidence="1 2">
    <name type="scientific">Pleurodeles waltl</name>
    <name type="common">Iberian ribbed newt</name>
    <dbReference type="NCBI Taxonomy" id="8319"/>
    <lineage>
        <taxon>Eukaryota</taxon>
        <taxon>Metazoa</taxon>
        <taxon>Chordata</taxon>
        <taxon>Craniata</taxon>
        <taxon>Vertebrata</taxon>
        <taxon>Euteleostomi</taxon>
        <taxon>Amphibia</taxon>
        <taxon>Batrachia</taxon>
        <taxon>Caudata</taxon>
        <taxon>Salamandroidea</taxon>
        <taxon>Salamandridae</taxon>
        <taxon>Pleurodelinae</taxon>
        <taxon>Pleurodeles</taxon>
    </lineage>
</organism>
<proteinExistence type="predicted"/>
<dbReference type="AlphaFoldDB" id="A0AAV7WDQ3"/>